<comment type="caution">
    <text evidence="3">The sequence shown here is derived from an EMBL/GenBank/DDBJ whole genome shotgun (WGS) entry which is preliminary data.</text>
</comment>
<dbReference type="AlphaFoldDB" id="A0A2K3ZI40"/>
<accession>A0A2K3ZI40</accession>
<dbReference type="EMBL" id="QKXQ01000367">
    <property type="protein sequence ID" value="REH94070.1"/>
    <property type="molecule type" value="Genomic_DNA"/>
</dbReference>
<evidence type="ECO:0000313" key="6">
    <source>
        <dbReference type="Proteomes" id="UP000256562"/>
    </source>
</evidence>
<dbReference type="Proteomes" id="UP000256337">
    <property type="component" value="Unassembled WGS sequence"/>
</dbReference>
<gene>
    <name evidence="4" type="ORF">DOS76_01030</name>
    <name evidence="3" type="ORF">DOS83_08080</name>
    <name evidence="2" type="ORF">I9026_06120</name>
</gene>
<reference evidence="2 7" key="2">
    <citation type="submission" date="2020-12" db="EMBL/GenBank/DDBJ databases">
        <title>Genomic analysis of Staphylococcus felis from a cat with skin infection.</title>
        <authorList>
            <person name="Aslantas O."/>
            <person name="Keskin O."/>
            <person name="Buyukaltay K."/>
            <person name="Gullu Yucetepe A."/>
        </authorList>
    </citation>
    <scope>NUCLEOTIDE SEQUENCE [LARGE SCALE GENOMIC DNA]</scope>
    <source>
        <strain evidence="2 7">HARRANVET</strain>
    </source>
</reference>
<evidence type="ECO:0000313" key="4">
    <source>
        <dbReference type="EMBL" id="REI25053.1"/>
    </source>
</evidence>
<feature type="domain" description="ACT" evidence="1">
    <location>
        <begin position="70"/>
        <end position="145"/>
    </location>
</feature>
<dbReference type="InterPro" id="IPR045865">
    <property type="entry name" value="ACT-like_dom_sf"/>
</dbReference>
<evidence type="ECO:0000313" key="5">
    <source>
        <dbReference type="Proteomes" id="UP000256337"/>
    </source>
</evidence>
<dbReference type="GeneID" id="48058517"/>
<keyword evidence="7" id="KW-1185">Reference proteome</keyword>
<evidence type="ECO:0000313" key="2">
    <source>
        <dbReference type="EMBL" id="MBH9580947.1"/>
    </source>
</evidence>
<dbReference type="PIRSF" id="PIRSF025624">
    <property type="entry name" value="ACT_PheB"/>
    <property type="match status" value="1"/>
</dbReference>
<dbReference type="InterPro" id="IPR002912">
    <property type="entry name" value="ACT_dom"/>
</dbReference>
<dbReference type="InterPro" id="IPR008310">
    <property type="entry name" value="UPF0735_ACT_dom-cont"/>
</dbReference>
<evidence type="ECO:0000313" key="3">
    <source>
        <dbReference type="EMBL" id="REH94070.1"/>
    </source>
</evidence>
<dbReference type="EMBL" id="QKYD01000021">
    <property type="protein sequence ID" value="REI25053.1"/>
    <property type="molecule type" value="Genomic_DNA"/>
</dbReference>
<name>A0A2K3ZI40_9STAP</name>
<dbReference type="Proteomes" id="UP000256562">
    <property type="component" value="Unassembled WGS sequence"/>
</dbReference>
<dbReference type="EMBL" id="JAEDAQ010000008">
    <property type="protein sequence ID" value="MBH9580947.1"/>
    <property type="molecule type" value="Genomic_DNA"/>
</dbReference>
<sequence>MEHQFYLIREDVLPYVVQKVLNVKKSLKDNHSLTIQEAVNMHDCSRSAFYKYRDTIFPLEALKQTSNEFTLVLFVNDKVGTLAYILDQLSEYKLSVLTIHQSVPIDGRASITLSLNATESSMNAYEIINQLRQMDNVYNVDIIGMNM</sequence>
<dbReference type="RefSeq" id="WP_103207723.1">
    <property type="nucleotide sequence ID" value="NZ_CAJUZQ010000003.1"/>
</dbReference>
<dbReference type="OrthoDB" id="9788773at2"/>
<dbReference type="Pfam" id="PF13291">
    <property type="entry name" value="ACT_4"/>
    <property type="match status" value="1"/>
</dbReference>
<evidence type="ECO:0000313" key="7">
    <source>
        <dbReference type="Proteomes" id="UP000597038"/>
    </source>
</evidence>
<proteinExistence type="predicted"/>
<protein>
    <submittedName>
        <fullName evidence="3">ACT domain-containing protein</fullName>
    </submittedName>
</protein>
<dbReference type="SUPFAM" id="SSF55021">
    <property type="entry name" value="ACT-like"/>
    <property type="match status" value="1"/>
</dbReference>
<organism evidence="3 6">
    <name type="scientific">Staphylococcus felis</name>
    <dbReference type="NCBI Taxonomy" id="46127"/>
    <lineage>
        <taxon>Bacteria</taxon>
        <taxon>Bacillati</taxon>
        <taxon>Bacillota</taxon>
        <taxon>Bacilli</taxon>
        <taxon>Bacillales</taxon>
        <taxon>Staphylococcaceae</taxon>
        <taxon>Staphylococcus</taxon>
    </lineage>
</organism>
<dbReference type="PROSITE" id="PS51671">
    <property type="entry name" value="ACT"/>
    <property type="match status" value="1"/>
</dbReference>
<dbReference type="Proteomes" id="UP000597038">
    <property type="component" value="Unassembled WGS sequence"/>
</dbReference>
<dbReference type="Gene3D" id="3.30.70.260">
    <property type="match status" value="1"/>
</dbReference>
<reference evidence="5 6" key="1">
    <citation type="journal article" date="2018" name="Vet. Microbiol.">
        <title>Characterisation of Staphylococcus felis isolated from cats using whole genome sequencing.</title>
        <authorList>
            <person name="Worthing K."/>
            <person name="Pang S."/>
            <person name="Trott D.J."/>
            <person name="Abraham S."/>
            <person name="Coombs G.W."/>
            <person name="Jordan D."/>
            <person name="McIntyre L."/>
            <person name="Davies M.R."/>
            <person name="Norris J."/>
        </authorList>
    </citation>
    <scope>NUCLEOTIDE SEQUENCE [LARGE SCALE GENOMIC DNA]</scope>
    <source>
        <strain evidence="4 5">F25</strain>
        <strain evidence="3 6">F9</strain>
    </source>
</reference>
<evidence type="ECO:0000259" key="1">
    <source>
        <dbReference type="PROSITE" id="PS51671"/>
    </source>
</evidence>
<dbReference type="NCBIfam" id="NF003361">
    <property type="entry name" value="PRK04435.1"/>
    <property type="match status" value="1"/>
</dbReference>
<dbReference type="KEGG" id="sfq:C7J90_09780"/>